<evidence type="ECO:0000313" key="2">
    <source>
        <dbReference type="Proteomes" id="UP000492821"/>
    </source>
</evidence>
<reference evidence="3" key="2">
    <citation type="submission" date="2020-10" db="UniProtKB">
        <authorList>
            <consortium name="WormBaseParasite"/>
        </authorList>
    </citation>
    <scope>IDENTIFICATION</scope>
</reference>
<feature type="compositionally biased region" description="Low complexity" evidence="1">
    <location>
        <begin position="1"/>
        <end position="19"/>
    </location>
</feature>
<feature type="region of interest" description="Disordered" evidence="1">
    <location>
        <begin position="1"/>
        <end position="20"/>
    </location>
</feature>
<name>A0A7E4VB32_PANRE</name>
<protein>
    <submittedName>
        <fullName evidence="3">Peroxisomal membrane protein PEX14</fullName>
    </submittedName>
</protein>
<reference evidence="2" key="1">
    <citation type="journal article" date="2013" name="Genetics">
        <title>The draft genome and transcriptome of Panagrellus redivivus are shaped by the harsh demands of a free-living lifestyle.</title>
        <authorList>
            <person name="Srinivasan J."/>
            <person name="Dillman A.R."/>
            <person name="Macchietto M.G."/>
            <person name="Heikkinen L."/>
            <person name="Lakso M."/>
            <person name="Fracchia K.M."/>
            <person name="Antoshechkin I."/>
            <person name="Mortazavi A."/>
            <person name="Wong G."/>
            <person name="Sternberg P.W."/>
        </authorList>
    </citation>
    <scope>NUCLEOTIDE SEQUENCE [LARGE SCALE GENOMIC DNA]</scope>
    <source>
        <strain evidence="2">MT8872</strain>
    </source>
</reference>
<organism evidence="2 3">
    <name type="scientific">Panagrellus redivivus</name>
    <name type="common">Microworm</name>
    <dbReference type="NCBI Taxonomy" id="6233"/>
    <lineage>
        <taxon>Eukaryota</taxon>
        <taxon>Metazoa</taxon>
        <taxon>Ecdysozoa</taxon>
        <taxon>Nematoda</taxon>
        <taxon>Chromadorea</taxon>
        <taxon>Rhabditida</taxon>
        <taxon>Tylenchina</taxon>
        <taxon>Panagrolaimomorpha</taxon>
        <taxon>Panagrolaimoidea</taxon>
        <taxon>Panagrolaimidae</taxon>
        <taxon>Panagrellus</taxon>
    </lineage>
</organism>
<keyword evidence="2" id="KW-1185">Reference proteome</keyword>
<dbReference type="WBParaSite" id="Pan_g18262.t1">
    <property type="protein sequence ID" value="Pan_g18262.t1"/>
    <property type="gene ID" value="Pan_g18262"/>
</dbReference>
<sequence length="140" mass="14779">MSTSAASSSSTAETTMLTSPNAASATTVPIFHRFTPSPCPVSKHSATFANGLRNNVDATIDDVVANWKPAASPANDAINERSDVSFLDALAQVESTFTASGRNEKSEGVAASDINREDITSYFDNALALTDRASNDMEWS</sequence>
<dbReference type="Proteomes" id="UP000492821">
    <property type="component" value="Unassembled WGS sequence"/>
</dbReference>
<accession>A0A7E4VB32</accession>
<proteinExistence type="predicted"/>
<evidence type="ECO:0000313" key="3">
    <source>
        <dbReference type="WBParaSite" id="Pan_g18262.t1"/>
    </source>
</evidence>
<evidence type="ECO:0000256" key="1">
    <source>
        <dbReference type="SAM" id="MobiDB-lite"/>
    </source>
</evidence>
<dbReference type="AlphaFoldDB" id="A0A7E4VB32"/>